<organism evidence="2 3">
    <name type="scientific">Pseudoalteromonas obscura</name>
    <dbReference type="NCBI Taxonomy" id="3048491"/>
    <lineage>
        <taxon>Bacteria</taxon>
        <taxon>Pseudomonadati</taxon>
        <taxon>Pseudomonadota</taxon>
        <taxon>Gammaproteobacteria</taxon>
        <taxon>Alteromonadales</taxon>
        <taxon>Pseudoalteromonadaceae</taxon>
        <taxon>Pseudoalteromonas</taxon>
    </lineage>
</organism>
<feature type="region of interest" description="Disordered" evidence="1">
    <location>
        <begin position="1"/>
        <end position="27"/>
    </location>
</feature>
<evidence type="ECO:0008006" key="4">
    <source>
        <dbReference type="Google" id="ProtNLM"/>
    </source>
</evidence>
<evidence type="ECO:0000256" key="1">
    <source>
        <dbReference type="SAM" id="MobiDB-lite"/>
    </source>
</evidence>
<dbReference type="RefSeq" id="WP_211011639.1">
    <property type="nucleotide sequence ID" value="NZ_JASJUT010000005.1"/>
</dbReference>
<comment type="caution">
    <text evidence="2">The sequence shown here is derived from an EMBL/GenBank/DDBJ whole genome shotgun (WGS) entry which is preliminary data.</text>
</comment>
<feature type="compositionally biased region" description="Polar residues" evidence="1">
    <location>
        <begin position="15"/>
        <end position="25"/>
    </location>
</feature>
<sequence length="68" mass="7505">MKLSLNKKKIKSLSQDNKQLPNQATPAIAGGRLTDNCTNNYYSNKFQNCNTLIHTDRNQTACCPSAAC</sequence>
<gene>
    <name evidence="2" type="ORF">QNM18_13645</name>
</gene>
<protein>
    <recommendedName>
        <fullName evidence="4">Natural product</fullName>
    </recommendedName>
</protein>
<dbReference type="Proteomes" id="UP001231915">
    <property type="component" value="Unassembled WGS sequence"/>
</dbReference>
<keyword evidence="3" id="KW-1185">Reference proteome</keyword>
<name>A0ABT7EM43_9GAMM</name>
<evidence type="ECO:0000313" key="2">
    <source>
        <dbReference type="EMBL" id="MDK2596099.1"/>
    </source>
</evidence>
<reference evidence="2 3" key="1">
    <citation type="submission" date="2023-05" db="EMBL/GenBank/DDBJ databases">
        <title>Pseudoalteromonas ardens sp. nov., Pseudoalteromonas obscura sp. nov., and Pseudoalteromonas umbrosa sp. nov., isolated from the coral Montipora capitata.</title>
        <authorList>
            <person name="Thomas E.M."/>
            <person name="Smith E.M."/>
            <person name="Papke E."/>
            <person name="Shlafstein M.D."/>
            <person name="Oline D.K."/>
            <person name="Videau P."/>
            <person name="Saw J.H."/>
            <person name="Strangman W.K."/>
            <person name="Ushijima B."/>
        </authorList>
    </citation>
    <scope>NUCLEOTIDE SEQUENCE [LARGE SCALE GENOMIC DNA]</scope>
    <source>
        <strain evidence="2 3">P94</strain>
    </source>
</reference>
<proteinExistence type="predicted"/>
<accession>A0ABT7EM43</accession>
<dbReference type="EMBL" id="JASJUT010000005">
    <property type="protein sequence ID" value="MDK2596099.1"/>
    <property type="molecule type" value="Genomic_DNA"/>
</dbReference>
<evidence type="ECO:0000313" key="3">
    <source>
        <dbReference type="Proteomes" id="UP001231915"/>
    </source>
</evidence>
<feature type="compositionally biased region" description="Basic residues" evidence="1">
    <location>
        <begin position="1"/>
        <end position="11"/>
    </location>
</feature>